<gene>
    <name evidence="1" type="ORF">AA14337_3184</name>
</gene>
<reference evidence="1" key="1">
    <citation type="submission" date="2013-04" db="EMBL/GenBank/DDBJ databases">
        <title>The genome sequencing project of 58 acetic acid bacteria.</title>
        <authorList>
            <person name="Okamoto-Kainuma A."/>
            <person name="Ishikawa M."/>
            <person name="Umino S."/>
            <person name="Koizumi Y."/>
            <person name="Shiwa Y."/>
            <person name="Yoshikawa H."/>
            <person name="Matsutani M."/>
            <person name="Matsushita K."/>
        </authorList>
    </citation>
    <scope>NUCLEOTIDE SEQUENCE</scope>
    <source>
        <strain evidence="1">DSM 14337</strain>
    </source>
</reference>
<protein>
    <recommendedName>
        <fullName evidence="3">Transposase</fullName>
    </recommendedName>
</protein>
<evidence type="ECO:0008006" key="3">
    <source>
        <dbReference type="Google" id="ProtNLM"/>
    </source>
</evidence>
<evidence type="ECO:0000313" key="1">
    <source>
        <dbReference type="EMBL" id="GBQ85873.1"/>
    </source>
</evidence>
<evidence type="ECO:0000313" key="2">
    <source>
        <dbReference type="Proteomes" id="UP001065047"/>
    </source>
</evidence>
<organism evidence="1 2">
    <name type="scientific">Acetobacter malorum DSM 14337</name>
    <dbReference type="NCBI Taxonomy" id="1307910"/>
    <lineage>
        <taxon>Bacteria</taxon>
        <taxon>Pseudomonadati</taxon>
        <taxon>Pseudomonadota</taxon>
        <taxon>Alphaproteobacteria</taxon>
        <taxon>Acetobacterales</taxon>
        <taxon>Acetobacteraceae</taxon>
        <taxon>Acetobacter</taxon>
    </lineage>
</organism>
<accession>A0ABQ0Q059</accession>
<name>A0ABQ0Q059_9PROT</name>
<dbReference type="Proteomes" id="UP001065047">
    <property type="component" value="Unassembled WGS sequence"/>
</dbReference>
<keyword evidence="2" id="KW-1185">Reference proteome</keyword>
<sequence>MHCDADVSWPHAGAPGLPSFSDRDEAHILHDRLTGALVQRRWSGKKRHWLMETSSPEDCAARFSYVSVVLSVELQDWLQMSGRETYTQLTVDAVAADGVKFYKTAESLLWGVVASARPTSRRARGSIVEDRICCGSTVASLLCRQFGFDPNEKKLRK</sequence>
<comment type="caution">
    <text evidence="1">The sequence shown here is derived from an EMBL/GenBank/DDBJ whole genome shotgun (WGS) entry which is preliminary data.</text>
</comment>
<proteinExistence type="predicted"/>
<dbReference type="EMBL" id="BAPF01000056">
    <property type="protein sequence ID" value="GBQ85873.1"/>
    <property type="molecule type" value="Genomic_DNA"/>
</dbReference>